<evidence type="ECO:0000259" key="9">
    <source>
        <dbReference type="SMART" id="SM00906"/>
    </source>
</evidence>
<keyword evidence="7" id="KW-0539">Nucleus</keyword>
<dbReference type="PANTHER" id="PTHR47424">
    <property type="entry name" value="REGULATORY PROTEIN GAL4"/>
    <property type="match status" value="1"/>
</dbReference>
<dbReference type="STRING" id="656916.A0A2G7G141"/>
<evidence type="ECO:0000256" key="6">
    <source>
        <dbReference type="ARBA" id="ARBA00023163"/>
    </source>
</evidence>
<evidence type="ECO:0000256" key="2">
    <source>
        <dbReference type="ARBA" id="ARBA00022692"/>
    </source>
</evidence>
<dbReference type="GO" id="GO:0016020">
    <property type="term" value="C:membrane"/>
    <property type="evidence" value="ECO:0007669"/>
    <property type="project" value="UniProtKB-SubCell"/>
</dbReference>
<dbReference type="InterPro" id="IPR002523">
    <property type="entry name" value="MgTranspt_CorA/ZnTranspt_ZntB"/>
</dbReference>
<dbReference type="Proteomes" id="UP000231358">
    <property type="component" value="Unassembled WGS sequence"/>
</dbReference>
<feature type="transmembrane region" description="Helical" evidence="8">
    <location>
        <begin position="872"/>
        <end position="894"/>
    </location>
</feature>
<feature type="domain" description="Xylanolytic transcriptional activator regulatory" evidence="9">
    <location>
        <begin position="265"/>
        <end position="337"/>
    </location>
</feature>
<dbReference type="GO" id="GO:0008270">
    <property type="term" value="F:zinc ion binding"/>
    <property type="evidence" value="ECO:0007669"/>
    <property type="project" value="InterPro"/>
</dbReference>
<keyword evidence="3 8" id="KW-1133">Transmembrane helix</keyword>
<accession>A0A2G7G141</accession>
<evidence type="ECO:0000256" key="5">
    <source>
        <dbReference type="ARBA" id="ARBA00023136"/>
    </source>
</evidence>
<comment type="subcellular location">
    <subcellularLocation>
        <location evidence="1">Membrane</location>
        <topology evidence="1">Multi-pass membrane protein</topology>
    </subcellularLocation>
</comment>
<dbReference type="SUPFAM" id="SSF144083">
    <property type="entry name" value="Magnesium transport protein CorA, transmembrane region"/>
    <property type="match status" value="1"/>
</dbReference>
<keyword evidence="11" id="KW-1185">Reference proteome</keyword>
<evidence type="ECO:0000256" key="8">
    <source>
        <dbReference type="SAM" id="Phobius"/>
    </source>
</evidence>
<comment type="caution">
    <text evidence="10">The sequence shown here is derived from an EMBL/GenBank/DDBJ whole genome shotgun (WGS) entry which is preliminary data.</text>
</comment>
<reference evidence="10 11" key="1">
    <citation type="submission" date="2017-05" db="EMBL/GenBank/DDBJ databases">
        <title>Genome sequence for an aflatoxigenic pathogen of Argentinian peanut, Aspergillus arachidicola.</title>
        <authorList>
            <person name="Moore G."/>
            <person name="Beltz S.B."/>
            <person name="Mack B.M."/>
        </authorList>
    </citation>
    <scope>NUCLEOTIDE SEQUENCE [LARGE SCALE GENOMIC DNA]</scope>
    <source>
        <strain evidence="10 11">CBS 117610</strain>
    </source>
</reference>
<name>A0A2G7G141_9EURO</name>
<feature type="transmembrane region" description="Helical" evidence="8">
    <location>
        <begin position="914"/>
        <end position="935"/>
    </location>
</feature>
<protein>
    <recommendedName>
        <fullName evidence="9">Xylanolytic transcriptional activator regulatory domain-containing protein</fullName>
    </recommendedName>
</protein>
<dbReference type="CDD" id="cd12148">
    <property type="entry name" value="fungal_TF_MHR"/>
    <property type="match status" value="1"/>
</dbReference>
<dbReference type="GO" id="GO:0046873">
    <property type="term" value="F:metal ion transmembrane transporter activity"/>
    <property type="evidence" value="ECO:0007669"/>
    <property type="project" value="InterPro"/>
</dbReference>
<dbReference type="InterPro" id="IPR045863">
    <property type="entry name" value="CorA_TM1_TM2"/>
</dbReference>
<dbReference type="GO" id="GO:0000978">
    <property type="term" value="F:RNA polymerase II cis-regulatory region sequence-specific DNA binding"/>
    <property type="evidence" value="ECO:0007669"/>
    <property type="project" value="TreeGrafter"/>
</dbReference>
<sequence>MYDLELLATLIPKGIAYFSTYLRRNIVRLLDTDEYLQVLYRHIRELEEVCHEAGIPVPTFNPDVSSIDPDGETAQIGLGIQFDTQTAFPDHGNSRAFPPPIKPETFPSLLTNPQEGDLNLLKASNLISGPLLRDIPYGPTHAHLDGSLLPPRDLADHLVQHAYEGLWISDTKENKPSELNIGLGGRSDSGRQSPVFICALNIMFALGCHFADISVPDRNAIAHTFFLRAKQNIGLDLLEIRTFGAVQTLLLASLYLQSIPDSHKTCDLVGVACRIAQGLGFHETQPDSFKDPLELEVQRRTWHGCVMMNTIVNMACGRPSSMSSLPAIPLPGAGGLTPTNTKDPYVAAFYPASLELCSILDTALSAVHKARCDRSSTLASSTTAEQDGLDVVITLEEKLSKYESKLPAVLSWNRPFNPATDVTQLLTLRRQRNVLHARFLYLRLHLYRTAFTQLCSEMLAQEDSETDQHDPAVRALYSSMLSKCAAACVKAAIDLVSLVYDNYQTSATDTWWYNGFYTSIAGMVLVMSYTCLPALSDIEKTAVNEAWRKCEQILQFMIPYNFSSRNTLLFLRAARDRILSYLEDTNETGATDMGPDSSHVDGMENPFADDADGLFNGANWLGSAVAMVGLGFLCPADFKWFQDCFAQHETLEEYDAHLNLPADFRYTFTADLNSSFHTEYGFTGNTITHHIEEPGKYYWIQASVFINWDLRANQQRIFFVDVPDTQRKQLEQSFPTRYMRDRNPFIWHALFAHIRNACSENLPIFLKNLNDSARHAVHLNETMEVAEHTMNSLLTEHSRWRDDFPEYVTGENDAVRGTYFKTRQKLAFIAKEIHSARTRSRTLTDRLASEIQLANTLVSHEMSRNTRYDSMVMKTLSFVGMVYLPGTFVSGIFGSNFFDFQSGTKESWEMSREFWLYWAVTIPLTLATFAVWALWHYRAKLGFGEFLGRRRIEDASERV</sequence>
<evidence type="ECO:0000313" key="10">
    <source>
        <dbReference type="EMBL" id="PIG86522.1"/>
    </source>
</evidence>
<keyword evidence="5 8" id="KW-0472">Membrane</keyword>
<dbReference type="GO" id="GO:0000981">
    <property type="term" value="F:DNA-binding transcription factor activity, RNA polymerase II-specific"/>
    <property type="evidence" value="ECO:0007669"/>
    <property type="project" value="TreeGrafter"/>
</dbReference>
<keyword evidence="6" id="KW-0804">Transcription</keyword>
<evidence type="ECO:0000256" key="3">
    <source>
        <dbReference type="ARBA" id="ARBA00022989"/>
    </source>
</evidence>
<dbReference type="Pfam" id="PF01544">
    <property type="entry name" value="CorA"/>
    <property type="match status" value="1"/>
</dbReference>
<dbReference type="PANTHER" id="PTHR47424:SF4">
    <property type="entry name" value="ZN(II)2CYS6 TRANSCRIPTION FACTOR (EUROFUNG)"/>
    <property type="match status" value="1"/>
</dbReference>
<dbReference type="AlphaFoldDB" id="A0A2G7G141"/>
<dbReference type="GO" id="GO:0000435">
    <property type="term" value="P:positive regulation of transcription from RNA polymerase II promoter by galactose"/>
    <property type="evidence" value="ECO:0007669"/>
    <property type="project" value="TreeGrafter"/>
</dbReference>
<evidence type="ECO:0000256" key="4">
    <source>
        <dbReference type="ARBA" id="ARBA00023015"/>
    </source>
</evidence>
<evidence type="ECO:0000313" key="11">
    <source>
        <dbReference type="Proteomes" id="UP000231358"/>
    </source>
</evidence>
<dbReference type="EMBL" id="NEXV01000244">
    <property type="protein sequence ID" value="PIG86522.1"/>
    <property type="molecule type" value="Genomic_DNA"/>
</dbReference>
<organism evidence="10 11">
    <name type="scientific">Aspergillus arachidicola</name>
    <dbReference type="NCBI Taxonomy" id="656916"/>
    <lineage>
        <taxon>Eukaryota</taxon>
        <taxon>Fungi</taxon>
        <taxon>Dikarya</taxon>
        <taxon>Ascomycota</taxon>
        <taxon>Pezizomycotina</taxon>
        <taxon>Eurotiomycetes</taxon>
        <taxon>Eurotiomycetidae</taxon>
        <taxon>Eurotiales</taxon>
        <taxon>Aspergillaceae</taxon>
        <taxon>Aspergillus</taxon>
        <taxon>Aspergillus subgen. Circumdati</taxon>
    </lineage>
</organism>
<dbReference type="GO" id="GO:0006351">
    <property type="term" value="P:DNA-templated transcription"/>
    <property type="evidence" value="ECO:0007669"/>
    <property type="project" value="InterPro"/>
</dbReference>
<dbReference type="Pfam" id="PF04082">
    <property type="entry name" value="Fungal_trans"/>
    <property type="match status" value="1"/>
</dbReference>
<dbReference type="Gene3D" id="1.20.58.340">
    <property type="entry name" value="Magnesium transport protein CorA, transmembrane region"/>
    <property type="match status" value="1"/>
</dbReference>
<gene>
    <name evidence="10" type="ORF">AARAC_002038</name>
</gene>
<proteinExistence type="predicted"/>
<dbReference type="InterPro" id="IPR051127">
    <property type="entry name" value="Fungal_SecMet_Regulators"/>
</dbReference>
<dbReference type="SMART" id="SM00906">
    <property type="entry name" value="Fungal_trans"/>
    <property type="match status" value="1"/>
</dbReference>
<keyword evidence="2 8" id="KW-0812">Transmembrane</keyword>
<keyword evidence="4" id="KW-0805">Transcription regulation</keyword>
<evidence type="ECO:0000256" key="7">
    <source>
        <dbReference type="ARBA" id="ARBA00023242"/>
    </source>
</evidence>
<evidence type="ECO:0000256" key="1">
    <source>
        <dbReference type="ARBA" id="ARBA00004141"/>
    </source>
</evidence>
<dbReference type="GO" id="GO:0005634">
    <property type="term" value="C:nucleus"/>
    <property type="evidence" value="ECO:0007669"/>
    <property type="project" value="TreeGrafter"/>
</dbReference>
<dbReference type="InterPro" id="IPR007219">
    <property type="entry name" value="XnlR_reg_dom"/>
</dbReference>